<evidence type="ECO:0000256" key="1">
    <source>
        <dbReference type="SAM" id="Coils"/>
    </source>
</evidence>
<dbReference type="Gene3D" id="1.20.58.60">
    <property type="match status" value="4"/>
</dbReference>
<protein>
    <recommendedName>
        <fullName evidence="4">Dystrophin</fullName>
    </recommendedName>
</protein>
<evidence type="ECO:0000313" key="3">
    <source>
        <dbReference type="Proteomes" id="UP001054945"/>
    </source>
</evidence>
<comment type="caution">
    <text evidence="2">The sequence shown here is derived from an EMBL/GenBank/DDBJ whole genome shotgun (WGS) entry which is preliminary data.</text>
</comment>
<feature type="coiled-coil region" evidence="1">
    <location>
        <begin position="564"/>
        <end position="591"/>
    </location>
</feature>
<dbReference type="Proteomes" id="UP001054945">
    <property type="component" value="Unassembled WGS sequence"/>
</dbReference>
<gene>
    <name evidence="2" type="primary">Dys</name>
    <name evidence="2" type="ORF">CEXT_62191</name>
</gene>
<proteinExistence type="predicted"/>
<feature type="coiled-coil region" evidence="1">
    <location>
        <begin position="317"/>
        <end position="370"/>
    </location>
</feature>
<organism evidence="2 3">
    <name type="scientific">Caerostris extrusa</name>
    <name type="common">Bark spider</name>
    <name type="synonym">Caerostris bankana</name>
    <dbReference type="NCBI Taxonomy" id="172846"/>
    <lineage>
        <taxon>Eukaryota</taxon>
        <taxon>Metazoa</taxon>
        <taxon>Ecdysozoa</taxon>
        <taxon>Arthropoda</taxon>
        <taxon>Chelicerata</taxon>
        <taxon>Arachnida</taxon>
        <taxon>Araneae</taxon>
        <taxon>Araneomorphae</taxon>
        <taxon>Entelegynae</taxon>
        <taxon>Araneoidea</taxon>
        <taxon>Araneidae</taxon>
        <taxon>Caerostris</taxon>
    </lineage>
</organism>
<dbReference type="Pfam" id="PF00435">
    <property type="entry name" value="Spectrin"/>
    <property type="match status" value="1"/>
</dbReference>
<dbReference type="CDD" id="cd00176">
    <property type="entry name" value="SPEC"/>
    <property type="match status" value="1"/>
</dbReference>
<dbReference type="AlphaFoldDB" id="A0AAV4RCM5"/>
<evidence type="ECO:0000313" key="2">
    <source>
        <dbReference type="EMBL" id="GIY18071.1"/>
    </source>
</evidence>
<dbReference type="InterPro" id="IPR018159">
    <property type="entry name" value="Spectrin/alpha-actinin"/>
</dbReference>
<reference evidence="2 3" key="1">
    <citation type="submission" date="2021-06" db="EMBL/GenBank/DDBJ databases">
        <title>Caerostris extrusa draft genome.</title>
        <authorList>
            <person name="Kono N."/>
            <person name="Arakawa K."/>
        </authorList>
    </citation>
    <scope>NUCLEOTIDE SEQUENCE [LARGE SCALE GENOMIC DNA]</scope>
</reference>
<accession>A0AAV4RCM5</accession>
<name>A0AAV4RCM5_CAEEX</name>
<keyword evidence="3" id="KW-1185">Reference proteome</keyword>
<sequence>MMEGLEKYIAKLQQFQNEVSGLMNWMQDVDQFLVAEDPAVGDVSTLEAQLEQSNALQDDIKTLGPNKKWEKVVEQANSKNIKLKDALNGSNELAEIMSELSEWVQKLESEIPEDGPISNSSDLLSKNKKLQFLSNKVDKRYQEYEKLSSTFTNISNSSQQNSLKSLSEEFLILQSKWENLVMRENDWLDRLEKKLKRSPESAADAEEISENLDDLENYLRHHPSDRVPKIQKIGQYLISNDVLVTPVERDVNLVTRRFEELSRQGRDRQQLLENSIAEAQQCERHILTVQAWISHIDTVLQNRLDNDISSQDVPEELTQLEAEFSEKEQSIKSLQEDVENYRSRGRIEAAHRLEEQLHLVEEKFSELQEKFIKFQTPCNFGNKLNHIGTMLNQVEDGLNSFQFSSEDSDSSESQLEKCLQLYKVLSDLKPELEQCIRQGRQIADSKQSDLKERLEFYKNQYNVLGSRFGQNCISCMERCFPNLVFASHRSSLSLVGCHFYWFCLVTENRALLENAIKKENNLEGEIFHFQEWLHAARMDADKTAPEKLKMLVKWKFNYEILSEVRNKKNLLDSLQEKLKILMNHLKKVLLNCSMSIQCLNKKLIKRIETLKGASKEYSKDFFQSLAEVKNWLQSAASFVYNLRNFLINRNILKLNKKGLRFVYLLGKNVA</sequence>
<keyword evidence="1" id="KW-0175">Coiled coil</keyword>
<dbReference type="EMBL" id="BPLR01007574">
    <property type="protein sequence ID" value="GIY18071.1"/>
    <property type="molecule type" value="Genomic_DNA"/>
</dbReference>
<dbReference type="InterPro" id="IPR002017">
    <property type="entry name" value="Spectrin_repeat"/>
</dbReference>
<dbReference type="SUPFAM" id="SSF46966">
    <property type="entry name" value="Spectrin repeat"/>
    <property type="match status" value="4"/>
</dbReference>
<evidence type="ECO:0008006" key="4">
    <source>
        <dbReference type="Google" id="ProtNLM"/>
    </source>
</evidence>